<dbReference type="Proteomes" id="UP000306229">
    <property type="component" value="Chromosome"/>
</dbReference>
<accession>A0A5B7U068</accession>
<gene>
    <name evidence="1" type="ORF">FF125_12700</name>
</gene>
<dbReference type="AlphaFoldDB" id="A0A5B7U068"/>
<reference evidence="1 2" key="1">
    <citation type="submission" date="2019-05" db="EMBL/GenBank/DDBJ databases">
        <title>Algicella ahnfeltiae gen. nov., sp. nov., a novel marine bacterium of the family Flavobacteriaceae isolated from a red alga.</title>
        <authorList>
            <person name="Nedashkovskaya O.I."/>
            <person name="Kukhlevskiy A.D."/>
            <person name="Kim S.-G."/>
            <person name="Zhukova N.V."/>
            <person name="Mikhailov V.V."/>
        </authorList>
    </citation>
    <scope>NUCLEOTIDE SEQUENCE [LARGE SCALE GENOMIC DNA]</scope>
    <source>
        <strain evidence="1 2">10Alg115</strain>
    </source>
</reference>
<evidence type="ECO:0000313" key="1">
    <source>
        <dbReference type="EMBL" id="QCX41064.1"/>
    </source>
</evidence>
<protein>
    <submittedName>
        <fullName evidence="1">DUF2141 domain-containing protein</fullName>
    </submittedName>
</protein>
<sequence>MGGARYFNQDLSPYCKRLKATIALYDNFKPASKFHPNWGKEWVVGVLKECGSDDEAAEEVDQEVTEKVEGIILTVNVPNVTSDKGVLRFALYDKATFMKTPLDGQVAKIKDGAASIELNNVAPGEYAIICYHDGNNNDALDYDENGMPKEDWGMTNNPVLMGPPTFDIAKFTVENKSLDLTIKF</sequence>
<proteinExistence type="predicted"/>
<dbReference type="OrthoDB" id="9788332at2"/>
<organism evidence="1 2">
    <name type="scientific">Aureibaculum algae</name>
    <dbReference type="NCBI Taxonomy" id="2584122"/>
    <lineage>
        <taxon>Bacteria</taxon>
        <taxon>Pseudomonadati</taxon>
        <taxon>Bacteroidota</taxon>
        <taxon>Flavobacteriia</taxon>
        <taxon>Flavobacteriales</taxon>
        <taxon>Flavobacteriaceae</taxon>
        <taxon>Aureibaculum</taxon>
    </lineage>
</organism>
<keyword evidence="2" id="KW-1185">Reference proteome</keyword>
<evidence type="ECO:0000313" key="2">
    <source>
        <dbReference type="Proteomes" id="UP000306229"/>
    </source>
</evidence>
<dbReference type="KEGG" id="fbe:FF125_12700"/>
<name>A0A5B7U068_9FLAO</name>
<dbReference type="InterPro" id="IPR018673">
    <property type="entry name" value="DUF2141"/>
</dbReference>
<dbReference type="Pfam" id="PF09912">
    <property type="entry name" value="DUF2141"/>
    <property type="match status" value="1"/>
</dbReference>
<dbReference type="EMBL" id="CP040749">
    <property type="protein sequence ID" value="QCX41064.1"/>
    <property type="molecule type" value="Genomic_DNA"/>
</dbReference>